<dbReference type="Gene3D" id="3.40.50.300">
    <property type="entry name" value="P-loop containing nucleotide triphosphate hydrolases"/>
    <property type="match status" value="2"/>
</dbReference>
<dbReference type="SMART" id="SM00487">
    <property type="entry name" value="DEXDc"/>
    <property type="match status" value="1"/>
</dbReference>
<evidence type="ECO:0000313" key="3">
    <source>
        <dbReference type="Proteomes" id="UP001497392"/>
    </source>
</evidence>
<feature type="domain" description="Helicase ATP-binding" evidence="1">
    <location>
        <begin position="135"/>
        <end position="370"/>
    </location>
</feature>
<name>A0ABP1G3F4_9CHLO</name>
<dbReference type="Proteomes" id="UP001497392">
    <property type="component" value="Unassembled WGS sequence"/>
</dbReference>
<organism evidence="2 3">
    <name type="scientific">Coccomyxa viridis</name>
    <dbReference type="NCBI Taxonomy" id="1274662"/>
    <lineage>
        <taxon>Eukaryota</taxon>
        <taxon>Viridiplantae</taxon>
        <taxon>Chlorophyta</taxon>
        <taxon>core chlorophytes</taxon>
        <taxon>Trebouxiophyceae</taxon>
        <taxon>Trebouxiophyceae incertae sedis</taxon>
        <taxon>Coccomyxaceae</taxon>
        <taxon>Coccomyxa</taxon>
    </lineage>
</organism>
<evidence type="ECO:0000259" key="1">
    <source>
        <dbReference type="PROSITE" id="PS51192"/>
    </source>
</evidence>
<dbReference type="InterPro" id="IPR027417">
    <property type="entry name" value="P-loop_NTPase"/>
</dbReference>
<keyword evidence="3" id="KW-1185">Reference proteome</keyword>
<dbReference type="Pfam" id="PF00271">
    <property type="entry name" value="Helicase_C"/>
    <property type="match status" value="1"/>
</dbReference>
<gene>
    <name evidence="2" type="primary">g9511</name>
    <name evidence="2" type="ORF">VP750_LOCUS8568</name>
</gene>
<accession>A0ABP1G3F4</accession>
<comment type="caution">
    <text evidence="2">The sequence shown here is derived from an EMBL/GenBank/DDBJ whole genome shotgun (WGS) entry which is preliminary data.</text>
</comment>
<reference evidence="2 3" key="1">
    <citation type="submission" date="2024-06" db="EMBL/GenBank/DDBJ databases">
        <authorList>
            <person name="Kraege A."/>
            <person name="Thomma B."/>
        </authorList>
    </citation>
    <scope>NUCLEOTIDE SEQUENCE [LARGE SCALE GENOMIC DNA]</scope>
</reference>
<dbReference type="Pfam" id="PF04851">
    <property type="entry name" value="ResIII"/>
    <property type="match status" value="1"/>
</dbReference>
<sequence>MVRKNSQVAERLTALLTPAEKKLYIERFGDKLVTPLECKEYLEATSDSDVIPVMRKVCTVYGARLQPYDLSKISRQQEGVYPETDSSDFSTKLNRKQEFAELVSSNKGKTIDDLCPPNTQPFMLLPYQEYLTRFMSPLTPYHGLLVFHAVGTGKSATALSIAESFRETMQLNATPSQRKCLILSLNHSISGTFRTNIYRARAEETEIRNSMRPGSLQVTSDTYYVDDRINRPELIKKRYEEFYDIVGSEAFAKKIFNLKQDAKRVAPQRWEKRFARYIQDEYSNRVIIVDEVHNIKNKRAQTGEDDVGDDRNIRKRSAKREDLITAYKRYDALQDVLRHAENVRLILMSATPISHDPIEIVSVLNLLLVNDGLPEMQVSDVFKQIDDRFDFTKDGPKILRANAAPYVSYVRGFNPISFPRELEPDAPCLKGLYSNNEMYLPRPKYALNAYVKTREYGKMSEQDLMSHLKVIRCPMARFQFHNYAWMINQIDGSSNVANREEFDLCSFIYPEDETRGRAGSEGFSACFKQLSFNKATKDRTYRYQPFCKDFLKADHIINFSCKYWQILQNLLRSPGIAFVYSERVQVGVETLAMMLDANGYERDGGGFYLQDHNVANGDKICSICNGTKRLHDADIGHSFRQARYMVLQHQDIATTNADRAERLKSPGNRMGEEVKVILGTLVTRESMDFSNVRQIHIATAWYNMSRIVQIVGRGIRNCSHRDLRPEDRNVTVFRYCVAPPLHRSDTIKDSMYELETGDEHRWGRAEARDVIIKRIERELKRVAIDCPINRDINRFESDRDGSRDCDYQSCSYECSGRLSDRKARDDTTSELLANRNEVNNAKFVIGKLFQTNTAYTFEEIRKHVAESRRKLGLRAVALALQEMLGLQSGLPEIVQGKTGGLGRIIYAGKHYVYQPLDAKDERIPLVYRHLPAIAQVKLVPMLDAEGSDTTQAGAISEILASIDAKPDILLQHMVMDYTLSSHDRVVLLEHIISYKTHVHLLQYFKNFLLYADGAPYGHFLTTVPRCWNGQEWTACGLAEKRSADATRADLYREPEASFVGYVESKGGATSFKIVNNHDQNDKTRLDLQVAQNTLTKGKQCTSYDRVGLNLVARELGMSTESRESKVAMCERLEYSFRKAQHASSVTRYFYNVIETHQRQGLIQSK</sequence>
<dbReference type="SUPFAM" id="SSF52540">
    <property type="entry name" value="P-loop containing nucleoside triphosphate hydrolases"/>
    <property type="match status" value="2"/>
</dbReference>
<dbReference type="InterPro" id="IPR006935">
    <property type="entry name" value="Helicase/UvrB_N"/>
</dbReference>
<dbReference type="InterPro" id="IPR001650">
    <property type="entry name" value="Helicase_C-like"/>
</dbReference>
<dbReference type="InterPro" id="IPR014001">
    <property type="entry name" value="Helicase_ATP-bd"/>
</dbReference>
<dbReference type="CDD" id="cd18785">
    <property type="entry name" value="SF2_C"/>
    <property type="match status" value="1"/>
</dbReference>
<dbReference type="PROSITE" id="PS51192">
    <property type="entry name" value="HELICASE_ATP_BIND_1"/>
    <property type="match status" value="1"/>
</dbReference>
<proteinExistence type="predicted"/>
<evidence type="ECO:0000313" key="2">
    <source>
        <dbReference type="EMBL" id="CAL5226662.1"/>
    </source>
</evidence>
<dbReference type="EMBL" id="CAXHTA020000016">
    <property type="protein sequence ID" value="CAL5226662.1"/>
    <property type="molecule type" value="Genomic_DNA"/>
</dbReference>
<protein>
    <submittedName>
        <fullName evidence="2">G9511 protein</fullName>
    </submittedName>
</protein>